<dbReference type="Pfam" id="PF16686">
    <property type="entry name" value="POT1PC"/>
    <property type="match status" value="1"/>
</dbReference>
<sequence>MSRHQPPLPKGFTSIRDVLDGKFSSKIVSVIGVVKDYLLPRSTAGPDWKSRISLYDHSTEEEGNAISLEVFLPKDQMPDVQAGDIIIASRVTRQEWQGSPSLKSNHYASDIHVYDAPRIASCRGARSARGALKPSSREVHRNPEQEDEEYVLWLYNKIDNVPDREQVASRAEQTLNIKDKFTLLQDAEYRKFADLIVQVVKEPYDLGDKMTLWVSDYTENSNLFNKTNNASDWTDGMPIRDGDAYGYTSKWSKPARSTAAEEKWMGPCGHMSIQLTCWEPHADFIRSNVQVRDWIHLHNVEIGHGKSGVMNMEGFLRTDRHYPGRVYVKVLDSEADRETLDPRLIEAIRRKRDYEKHHRQTLKGNTKTKGEGPKPQSGNRDGRRKRKREEKARELREQEAKQEALLGLNDHIKCEHADKKPVPLSSILEPVRYDTTFELPFTCAKYRTQARVVDFHPASLQDFAVRRKIKEYACLSDNSESDSSTSSERTVKSVWEWRFALKLEEASSTSAKGKKPASLWVVVDNLEGQLLTDLDAVDLRSDDHVNVLEMLRQRMFILWGDLEERKSDIEARKSNICWKKPPAHSDDEDNGGGAGHVPSLSQTSNKPFTCCIRQYGVKVMAEEGEEANAGDGKKWQRVFGLFGIKIASD</sequence>
<dbReference type="GO" id="GO:0016233">
    <property type="term" value="P:telomere capping"/>
    <property type="evidence" value="ECO:0007669"/>
    <property type="project" value="TreeGrafter"/>
</dbReference>
<dbReference type="Gene3D" id="2.40.50.140">
    <property type="entry name" value="Nucleic acid-binding proteins"/>
    <property type="match status" value="2"/>
</dbReference>
<feature type="domain" description="Telomeric single stranded DNA binding POT1/Cdc13" evidence="10">
    <location>
        <begin position="12"/>
        <end position="159"/>
    </location>
</feature>
<keyword evidence="12" id="KW-1185">Reference proteome</keyword>
<evidence type="ECO:0000256" key="1">
    <source>
        <dbReference type="ARBA" id="ARBA00004123"/>
    </source>
</evidence>
<feature type="region of interest" description="Disordered" evidence="9">
    <location>
        <begin position="351"/>
        <end position="399"/>
    </location>
</feature>
<dbReference type="InterPro" id="IPR012340">
    <property type="entry name" value="NA-bd_OB-fold"/>
</dbReference>
<keyword evidence="8" id="KW-0539">Nucleus</keyword>
<comment type="similarity">
    <text evidence="3">Belongs to the telombin family.</text>
</comment>
<dbReference type="InterPro" id="IPR032042">
    <property type="entry name" value="POT1PC"/>
</dbReference>
<evidence type="ECO:0000256" key="2">
    <source>
        <dbReference type="ARBA" id="ARBA00004574"/>
    </source>
</evidence>
<dbReference type="EMBL" id="LKEA01000090">
    <property type="protein sequence ID" value="ROV87692.1"/>
    <property type="molecule type" value="Genomic_DNA"/>
</dbReference>
<evidence type="ECO:0000256" key="5">
    <source>
        <dbReference type="ARBA" id="ARBA00022454"/>
    </source>
</evidence>
<dbReference type="PANTHER" id="PTHR14513">
    <property type="entry name" value="PROTECTION OF TELOMERES 1"/>
    <property type="match status" value="1"/>
</dbReference>
<evidence type="ECO:0000259" key="10">
    <source>
        <dbReference type="SMART" id="SM00976"/>
    </source>
</evidence>
<dbReference type="PANTHER" id="PTHR14513:SF0">
    <property type="entry name" value="PROTECTION OF TELOMERES PROTEIN 1"/>
    <property type="match status" value="1"/>
</dbReference>
<dbReference type="GO" id="GO:0098505">
    <property type="term" value="F:G-rich strand telomeric DNA binding"/>
    <property type="evidence" value="ECO:0007669"/>
    <property type="project" value="TreeGrafter"/>
</dbReference>
<organism evidence="11 12">
    <name type="scientific">Cytospora schulzeri</name>
    <dbReference type="NCBI Taxonomy" id="448051"/>
    <lineage>
        <taxon>Eukaryota</taxon>
        <taxon>Fungi</taxon>
        <taxon>Dikarya</taxon>
        <taxon>Ascomycota</taxon>
        <taxon>Pezizomycotina</taxon>
        <taxon>Sordariomycetes</taxon>
        <taxon>Sordariomycetidae</taxon>
        <taxon>Diaporthales</taxon>
        <taxon>Cytosporaceae</taxon>
        <taxon>Cytospora</taxon>
    </lineage>
</organism>
<reference evidence="11 12" key="1">
    <citation type="submission" date="2015-09" db="EMBL/GenBank/DDBJ databases">
        <title>Host preference determinants of Valsa canker pathogens revealed by comparative genomics.</title>
        <authorList>
            <person name="Yin Z."/>
            <person name="Huang L."/>
        </authorList>
    </citation>
    <scope>NUCLEOTIDE SEQUENCE [LARGE SCALE GENOMIC DNA]</scope>
    <source>
        <strain evidence="11 12">03-1</strain>
    </source>
</reference>
<dbReference type="GO" id="GO:0000783">
    <property type="term" value="C:nuclear telomere cap complex"/>
    <property type="evidence" value="ECO:0007669"/>
    <property type="project" value="TreeGrafter"/>
</dbReference>
<dbReference type="STRING" id="356882.A0A423V9X8"/>
<keyword evidence="5" id="KW-0158">Chromosome</keyword>
<protein>
    <recommendedName>
        <fullName evidence="4">Protection of telomeres protein 1</fullName>
    </recommendedName>
</protein>
<dbReference type="SUPFAM" id="SSF50249">
    <property type="entry name" value="Nucleic acid-binding proteins"/>
    <property type="match status" value="2"/>
</dbReference>
<dbReference type="InterPro" id="IPR028389">
    <property type="entry name" value="POT1"/>
</dbReference>
<evidence type="ECO:0000256" key="6">
    <source>
        <dbReference type="ARBA" id="ARBA00022895"/>
    </source>
</evidence>
<dbReference type="FunFam" id="2.40.50.140:FF:000303">
    <property type="entry name" value="Protection of telomeres protein 1"/>
    <property type="match status" value="1"/>
</dbReference>
<keyword evidence="6" id="KW-0779">Telomere</keyword>
<evidence type="ECO:0000256" key="8">
    <source>
        <dbReference type="ARBA" id="ARBA00023242"/>
    </source>
</evidence>
<keyword evidence="7" id="KW-0238">DNA-binding</keyword>
<evidence type="ECO:0000313" key="11">
    <source>
        <dbReference type="EMBL" id="ROV87692.1"/>
    </source>
</evidence>
<comment type="subcellular location">
    <subcellularLocation>
        <location evidence="2">Chromosome</location>
        <location evidence="2">Telomere</location>
    </subcellularLocation>
    <subcellularLocation>
        <location evidence="1">Nucleus</location>
    </subcellularLocation>
</comment>
<dbReference type="AlphaFoldDB" id="A0A423V9X8"/>
<dbReference type="SMART" id="SM00976">
    <property type="entry name" value="Telo_bind"/>
    <property type="match status" value="1"/>
</dbReference>
<evidence type="ECO:0000256" key="9">
    <source>
        <dbReference type="SAM" id="MobiDB-lite"/>
    </source>
</evidence>
<dbReference type="OrthoDB" id="2186770at2759"/>
<evidence type="ECO:0000256" key="7">
    <source>
        <dbReference type="ARBA" id="ARBA00023125"/>
    </source>
</evidence>
<dbReference type="Proteomes" id="UP000283895">
    <property type="component" value="Unassembled WGS sequence"/>
</dbReference>
<dbReference type="InterPro" id="IPR011564">
    <property type="entry name" value="Telomer_end-bd_POT1/Cdc13"/>
</dbReference>
<dbReference type="Pfam" id="PF02765">
    <property type="entry name" value="POT1"/>
    <property type="match status" value="1"/>
</dbReference>
<evidence type="ECO:0000313" key="12">
    <source>
        <dbReference type="Proteomes" id="UP000283895"/>
    </source>
</evidence>
<name>A0A423V9X8_9PEZI</name>
<gene>
    <name evidence="11" type="ORF">VMCG_10565</name>
</gene>
<feature type="compositionally biased region" description="Basic and acidic residues" evidence="9">
    <location>
        <begin position="389"/>
        <end position="399"/>
    </location>
</feature>
<evidence type="ECO:0000256" key="4">
    <source>
        <dbReference type="ARBA" id="ARBA00015253"/>
    </source>
</evidence>
<proteinExistence type="inferred from homology"/>
<feature type="region of interest" description="Disordered" evidence="9">
    <location>
        <begin position="578"/>
        <end position="601"/>
    </location>
</feature>
<comment type="caution">
    <text evidence="11">The sequence shown here is derived from an EMBL/GenBank/DDBJ whole genome shotgun (WGS) entry which is preliminary data.</text>
</comment>
<dbReference type="GO" id="GO:0010521">
    <property type="term" value="F:telomerase inhibitor activity"/>
    <property type="evidence" value="ECO:0007669"/>
    <property type="project" value="TreeGrafter"/>
</dbReference>
<evidence type="ECO:0000256" key="3">
    <source>
        <dbReference type="ARBA" id="ARBA00008442"/>
    </source>
</evidence>
<accession>A0A423V9X8</accession>
<dbReference type="GO" id="GO:0032210">
    <property type="term" value="P:regulation of telomere maintenance via telomerase"/>
    <property type="evidence" value="ECO:0007669"/>
    <property type="project" value="TreeGrafter"/>
</dbReference>